<keyword evidence="2" id="KW-0687">Ribonucleoprotein</keyword>
<geneLocation type="chloroplast" evidence="2"/>
<dbReference type="AlphaFoldDB" id="A0A977LIL5"/>
<protein>
    <submittedName>
        <fullName evidence="2">Ribosomal protein S16</fullName>
    </submittedName>
</protein>
<keyword evidence="2" id="KW-0150">Chloroplast</keyword>
<keyword evidence="1" id="KW-0472">Membrane</keyword>
<accession>A0A977LIL5</accession>
<evidence type="ECO:0000256" key="1">
    <source>
        <dbReference type="SAM" id="Phobius"/>
    </source>
</evidence>
<organism evidence="2">
    <name type="scientific">Saussurea oligocephala</name>
    <dbReference type="NCBI Taxonomy" id="2980205"/>
    <lineage>
        <taxon>Eukaryota</taxon>
        <taxon>Viridiplantae</taxon>
        <taxon>Streptophyta</taxon>
        <taxon>Embryophyta</taxon>
        <taxon>Tracheophyta</taxon>
        <taxon>Spermatophyta</taxon>
        <taxon>Magnoliopsida</taxon>
        <taxon>eudicotyledons</taxon>
        <taxon>Gunneridae</taxon>
        <taxon>Pentapetalae</taxon>
        <taxon>asterids</taxon>
        <taxon>campanulids</taxon>
        <taxon>Asterales</taxon>
        <taxon>Asteraceae</taxon>
        <taxon>Carduoideae</taxon>
        <taxon>Cardueae</taxon>
        <taxon>Saussureinae</taxon>
        <taxon>Saussurea</taxon>
    </lineage>
</organism>
<keyword evidence="2" id="KW-0689">Ribosomal protein</keyword>
<dbReference type="GeneID" id="75512231"/>
<dbReference type="EMBL" id="OK189515">
    <property type="protein sequence ID" value="UXF57647.1"/>
    <property type="molecule type" value="Genomic_DNA"/>
</dbReference>
<feature type="transmembrane region" description="Helical" evidence="1">
    <location>
        <begin position="61"/>
        <end position="83"/>
    </location>
</feature>
<feature type="transmembrane region" description="Helical" evidence="1">
    <location>
        <begin position="30"/>
        <end position="55"/>
    </location>
</feature>
<dbReference type="RefSeq" id="YP_010506039.1">
    <property type="nucleotide sequence ID" value="NC_067031.1"/>
</dbReference>
<keyword evidence="1" id="KW-0812">Transmembrane</keyword>
<dbReference type="GO" id="GO:0005840">
    <property type="term" value="C:ribosome"/>
    <property type="evidence" value="ECO:0007669"/>
    <property type="project" value="UniProtKB-KW"/>
</dbReference>
<gene>
    <name evidence="2" type="primary">rps16</name>
</gene>
<keyword evidence="2" id="KW-0934">Plastid</keyword>
<sequence>MIPYGLNLWEVGNGSVYLIESLEEAESNRIYLFVLFLLVMLFLYLYFFIFLLYIFFLFFYFLLFLLYSYLFIIAFIESFYYLIDPHKIENYGITCNWAVFIRTLIPSKKQGIEVLYSTYMDSIHYSFHKSFF</sequence>
<keyword evidence="1" id="KW-1133">Transmembrane helix</keyword>
<evidence type="ECO:0000313" key="2">
    <source>
        <dbReference type="EMBL" id="UXF57647.1"/>
    </source>
</evidence>
<proteinExistence type="predicted"/>
<dbReference type="SMR" id="A0A977LIL5"/>
<name>A0A977LIL5_9ASTR</name>
<reference evidence="2" key="1">
    <citation type="submission" date="2021-09" db="EMBL/GenBank/DDBJ databases">
        <title>Plastome phylogenomics of Saussurea (Asteraceae: Cardueae).</title>
        <authorList>
            <person name="Dong P."/>
        </authorList>
    </citation>
    <scope>NUCLEOTIDE SEQUENCE</scope>
</reference>